<organism evidence="2 3">
    <name type="scientific">Knoellia aerolata DSM 18566</name>
    <dbReference type="NCBI Taxonomy" id="1385519"/>
    <lineage>
        <taxon>Bacteria</taxon>
        <taxon>Bacillati</taxon>
        <taxon>Actinomycetota</taxon>
        <taxon>Actinomycetes</taxon>
        <taxon>Micrococcales</taxon>
        <taxon>Intrasporangiaceae</taxon>
        <taxon>Knoellia</taxon>
    </lineage>
</organism>
<keyword evidence="1" id="KW-0472">Membrane</keyword>
<comment type="caution">
    <text evidence="2">The sequence shown here is derived from an EMBL/GenBank/DDBJ whole genome shotgun (WGS) entry which is preliminary data.</text>
</comment>
<dbReference type="STRING" id="1385519.N801_19730"/>
<proteinExistence type="predicted"/>
<dbReference type="Proteomes" id="UP000030013">
    <property type="component" value="Unassembled WGS sequence"/>
</dbReference>
<name>A0A0A0JTH6_9MICO</name>
<dbReference type="EMBL" id="AVPL01000083">
    <property type="protein sequence ID" value="KGN38951.1"/>
    <property type="molecule type" value="Genomic_DNA"/>
</dbReference>
<reference evidence="2 3" key="1">
    <citation type="submission" date="2013-08" db="EMBL/GenBank/DDBJ databases">
        <title>The genome sequence of Knoellia aerolata.</title>
        <authorList>
            <person name="Zhu W."/>
            <person name="Wang G."/>
        </authorList>
    </citation>
    <scope>NUCLEOTIDE SEQUENCE [LARGE SCALE GENOMIC DNA]</scope>
    <source>
        <strain evidence="2 3">DSM 18566</strain>
    </source>
</reference>
<keyword evidence="1" id="KW-1133">Transmembrane helix</keyword>
<keyword evidence="3" id="KW-1185">Reference proteome</keyword>
<dbReference type="AlphaFoldDB" id="A0A0A0JTH6"/>
<accession>A0A0A0JTH6</accession>
<evidence type="ECO:0000256" key="1">
    <source>
        <dbReference type="SAM" id="Phobius"/>
    </source>
</evidence>
<evidence type="ECO:0000313" key="2">
    <source>
        <dbReference type="EMBL" id="KGN38951.1"/>
    </source>
</evidence>
<sequence>MPVTYLPAYVAATAGVVVALDAAYALLKYATTGHAPRPYSALTDRYEAWRDAQLPRPEPVPPQELADRLRRLSAEVQAVTASSRPAKALHLRAALLAYDDGLLQACRELHVQPPEGTKSGMSSQQRFQTESALMASGLVW</sequence>
<gene>
    <name evidence="2" type="ORF">N801_19730</name>
</gene>
<keyword evidence="1" id="KW-0812">Transmembrane</keyword>
<feature type="transmembrane region" description="Helical" evidence="1">
    <location>
        <begin position="6"/>
        <end position="27"/>
    </location>
</feature>
<protein>
    <submittedName>
        <fullName evidence="2">Uncharacterized protein</fullName>
    </submittedName>
</protein>
<evidence type="ECO:0000313" key="3">
    <source>
        <dbReference type="Proteomes" id="UP000030013"/>
    </source>
</evidence>